<dbReference type="InterPro" id="IPR002156">
    <property type="entry name" value="RNaseH_domain"/>
</dbReference>
<dbReference type="PANTHER" id="PTHR34146:SF3">
    <property type="entry name" value="POLYNUCLEOTIDYL TRANSFERASE, RIBONUCLEASE H-LIKE SUPERFAMILY PROTEIN"/>
    <property type="match status" value="1"/>
</dbReference>
<evidence type="ECO:0000313" key="3">
    <source>
        <dbReference type="EMBL" id="KAF3545155.1"/>
    </source>
</evidence>
<dbReference type="Pfam" id="PF13966">
    <property type="entry name" value="zf-RVT"/>
    <property type="match status" value="1"/>
</dbReference>
<feature type="domain" description="Reverse transcriptase zinc-binding" evidence="2">
    <location>
        <begin position="224"/>
        <end position="259"/>
    </location>
</feature>
<evidence type="ECO:0000259" key="2">
    <source>
        <dbReference type="Pfam" id="PF13966"/>
    </source>
</evidence>
<keyword evidence="4" id="KW-1185">Reference proteome</keyword>
<accession>A0ABQ7BZ33</accession>
<dbReference type="EMBL" id="QGKV02000832">
    <property type="protein sequence ID" value="KAF3545155.1"/>
    <property type="molecule type" value="Genomic_DNA"/>
</dbReference>
<dbReference type="PANTHER" id="PTHR34146">
    <property type="entry name" value="POLYNUCLEOTIDYL TRANSFERASE, RIBONUCLEASE H-LIKE SUPERFAMILY PROTEIN-RELATED"/>
    <property type="match status" value="1"/>
</dbReference>
<dbReference type="InterPro" id="IPR026960">
    <property type="entry name" value="RVT-Znf"/>
</dbReference>
<gene>
    <name evidence="3" type="ORF">DY000_02010002</name>
</gene>
<evidence type="ECO:0000313" key="4">
    <source>
        <dbReference type="Proteomes" id="UP000266723"/>
    </source>
</evidence>
<dbReference type="InterPro" id="IPR044730">
    <property type="entry name" value="RNase_H-like_dom_plant"/>
</dbReference>
<proteinExistence type="predicted"/>
<evidence type="ECO:0008006" key="5">
    <source>
        <dbReference type="Google" id="ProtNLM"/>
    </source>
</evidence>
<reference evidence="3 4" key="1">
    <citation type="journal article" date="2020" name="BMC Genomics">
        <title>Intraspecific diversification of the crop wild relative Brassica cretica Lam. using demographic model selection.</title>
        <authorList>
            <person name="Kioukis A."/>
            <person name="Michalopoulou V.A."/>
            <person name="Briers L."/>
            <person name="Pirintsos S."/>
            <person name="Studholme D.J."/>
            <person name="Pavlidis P."/>
            <person name="Sarris P.F."/>
        </authorList>
    </citation>
    <scope>NUCLEOTIDE SEQUENCE [LARGE SCALE GENOMIC DNA]</scope>
    <source>
        <strain evidence="4">cv. PFS-1207/04</strain>
    </source>
</reference>
<dbReference type="Gene3D" id="3.30.420.10">
    <property type="entry name" value="Ribonuclease H-like superfamily/Ribonuclease H"/>
    <property type="match status" value="1"/>
</dbReference>
<dbReference type="InterPro" id="IPR036397">
    <property type="entry name" value="RNaseH_sf"/>
</dbReference>
<dbReference type="SUPFAM" id="SSF53098">
    <property type="entry name" value="Ribonuclease H-like"/>
    <property type="match status" value="1"/>
</dbReference>
<evidence type="ECO:0000259" key="1">
    <source>
        <dbReference type="Pfam" id="PF13456"/>
    </source>
</evidence>
<dbReference type="Proteomes" id="UP000266723">
    <property type="component" value="Unassembled WGS sequence"/>
</dbReference>
<dbReference type="CDD" id="cd06222">
    <property type="entry name" value="RNase_H_like"/>
    <property type="match status" value="1"/>
</dbReference>
<comment type="caution">
    <text evidence="3">The sequence shown here is derived from an EMBL/GenBank/DDBJ whole genome shotgun (WGS) entry which is preliminary data.</text>
</comment>
<sequence length="511" mass="58865">MAPYYNSEHACFLQNKHRMMIGDFNDVKYTTEKQGGIKRAVANCDWLEMYPAAHVSLLPWSGCGMKNVLAFRVKISIKSSTNAEEQYPSGEANKIPTQGTRWIVRDGKHVRFWKDKWLPQSNLLIPKTPGTFANPHLLVKDLFIPGTKVWDEHKLRNLIEERDVTTVLRIRPSTTGGKDKLIASILPLEHTRSNQDIIFSVNWTLTQVKVIMFPLYILQHYRITCKRGIKIARDCQICGEEVETLSHMFFCCRVAKEIWSLSEISTAIDVNQADIIPQTILGFFNSQDRNPQNTLPWFLGWRIWKMQNKVLFENKRYHILSVIHAAHLDYKTWMKAMIKANVHTEQPQRSKINSIQEVLRPETKDYCIVDASWISPTDKAGIGWSLHSREGTLRIRGSSAIHQTISPLVAEASAMLLAVQQMVRLSYKKVMFVSDCHLLIKILHQVQAWESHKEAEVDINEATSIIQDIWNYSKNNSFSFSFVPRTCTQYADLLAKMARINDQNYVISWSS</sequence>
<feature type="domain" description="RNase H type-1" evidence="1">
    <location>
        <begin position="369"/>
        <end position="498"/>
    </location>
</feature>
<name>A0ABQ7BZ33_BRACR</name>
<dbReference type="InterPro" id="IPR012337">
    <property type="entry name" value="RNaseH-like_sf"/>
</dbReference>
<dbReference type="Pfam" id="PF13456">
    <property type="entry name" value="RVT_3"/>
    <property type="match status" value="1"/>
</dbReference>
<protein>
    <recommendedName>
        <fullName evidence="5">RNase H type-1 domain-containing protein</fullName>
    </recommendedName>
</protein>
<organism evidence="3 4">
    <name type="scientific">Brassica cretica</name>
    <name type="common">Mustard</name>
    <dbReference type="NCBI Taxonomy" id="69181"/>
    <lineage>
        <taxon>Eukaryota</taxon>
        <taxon>Viridiplantae</taxon>
        <taxon>Streptophyta</taxon>
        <taxon>Embryophyta</taxon>
        <taxon>Tracheophyta</taxon>
        <taxon>Spermatophyta</taxon>
        <taxon>Magnoliopsida</taxon>
        <taxon>eudicotyledons</taxon>
        <taxon>Gunneridae</taxon>
        <taxon>Pentapetalae</taxon>
        <taxon>rosids</taxon>
        <taxon>malvids</taxon>
        <taxon>Brassicales</taxon>
        <taxon>Brassicaceae</taxon>
        <taxon>Brassiceae</taxon>
        <taxon>Brassica</taxon>
    </lineage>
</organism>